<dbReference type="InterPro" id="IPR004520">
    <property type="entry name" value="GTPase_MnmE"/>
</dbReference>
<keyword evidence="6" id="KW-0963">Cytoplasm</keyword>
<keyword evidence="5 6" id="KW-0342">GTP-binding</keyword>
<evidence type="ECO:0000256" key="7">
    <source>
        <dbReference type="RuleBase" id="RU003313"/>
    </source>
</evidence>
<dbReference type="GO" id="GO:0002098">
    <property type="term" value="P:tRNA wobble uridine modification"/>
    <property type="evidence" value="ECO:0007669"/>
    <property type="project" value="TreeGrafter"/>
</dbReference>
<evidence type="ECO:0000256" key="2">
    <source>
        <dbReference type="ARBA" id="ARBA00022694"/>
    </source>
</evidence>
<feature type="binding site" evidence="6">
    <location>
        <begin position="265"/>
        <end position="268"/>
    </location>
    <ligand>
        <name>GTP</name>
        <dbReference type="ChEBI" id="CHEBI:37565"/>
    </ligand>
</feature>
<dbReference type="EMBL" id="QCYG01000002">
    <property type="protein sequence ID" value="PVA07659.1"/>
    <property type="molecule type" value="Genomic_DNA"/>
</dbReference>
<dbReference type="InterPro" id="IPR018948">
    <property type="entry name" value="GTP-bd_TrmE_N"/>
</dbReference>
<dbReference type="InterPro" id="IPR005225">
    <property type="entry name" value="Small_GTP-bd"/>
</dbReference>
<evidence type="ECO:0000256" key="6">
    <source>
        <dbReference type="HAMAP-Rule" id="MF_00379"/>
    </source>
</evidence>
<keyword evidence="6" id="KW-0378">Hydrolase</keyword>
<dbReference type="SUPFAM" id="SSF52540">
    <property type="entry name" value="P-loop containing nucleoside triphosphate hydrolases"/>
    <property type="match status" value="1"/>
</dbReference>
<feature type="binding site" evidence="6">
    <location>
        <position position="246"/>
    </location>
    <ligand>
        <name>Mg(2+)</name>
        <dbReference type="ChEBI" id="CHEBI:18420"/>
    </ligand>
</feature>
<comment type="cofactor">
    <cofactor evidence="6">
        <name>K(+)</name>
        <dbReference type="ChEBI" id="CHEBI:29103"/>
    </cofactor>
    <text evidence="6">Binds 1 potassium ion per subunit.</text>
</comment>
<dbReference type="PROSITE" id="PS51709">
    <property type="entry name" value="G_TRME"/>
    <property type="match status" value="1"/>
</dbReference>
<evidence type="ECO:0000256" key="5">
    <source>
        <dbReference type="ARBA" id="ARBA00023134"/>
    </source>
</evidence>
<dbReference type="PANTHER" id="PTHR42714">
    <property type="entry name" value="TRNA MODIFICATION GTPASE GTPBP3"/>
    <property type="match status" value="1"/>
</dbReference>
<dbReference type="NCBIfam" id="NF003661">
    <property type="entry name" value="PRK05291.1-3"/>
    <property type="match status" value="1"/>
</dbReference>
<protein>
    <recommendedName>
        <fullName evidence="6">tRNA modification GTPase MnmE</fullName>
        <ecNumber evidence="6">3.6.-.-</ecNumber>
    </recommendedName>
</protein>
<dbReference type="Pfam" id="PF10396">
    <property type="entry name" value="TrmE_N"/>
    <property type="match status" value="1"/>
</dbReference>
<dbReference type="PANTHER" id="PTHR42714:SF2">
    <property type="entry name" value="TRNA MODIFICATION GTPASE GTPBP3, MITOCHONDRIAL"/>
    <property type="match status" value="1"/>
</dbReference>
<comment type="subunit">
    <text evidence="6">Homodimer. Heterotetramer of two MnmE and two MnmG subunits.</text>
</comment>
<dbReference type="Proteomes" id="UP000244817">
    <property type="component" value="Unassembled WGS sequence"/>
</dbReference>
<feature type="binding site" evidence="6">
    <location>
        <begin position="221"/>
        <end position="226"/>
    </location>
    <ligand>
        <name>GTP</name>
        <dbReference type="ChEBI" id="CHEBI:37565"/>
    </ligand>
</feature>
<feature type="binding site" evidence="6">
    <location>
        <position position="221"/>
    </location>
    <ligand>
        <name>K(+)</name>
        <dbReference type="ChEBI" id="CHEBI:29103"/>
    </ligand>
</feature>
<feature type="binding site" evidence="6">
    <location>
        <position position="225"/>
    </location>
    <ligand>
        <name>Mg(2+)</name>
        <dbReference type="ChEBI" id="CHEBI:18420"/>
    </ligand>
</feature>
<dbReference type="InterPro" id="IPR027266">
    <property type="entry name" value="TrmE/GcvT-like"/>
</dbReference>
<dbReference type="RefSeq" id="WP_108639701.1">
    <property type="nucleotide sequence ID" value="NZ_QCYG01000002.1"/>
</dbReference>
<dbReference type="Gene3D" id="1.20.120.430">
    <property type="entry name" value="tRNA modification GTPase MnmE domain 2"/>
    <property type="match status" value="1"/>
</dbReference>
<dbReference type="Gene3D" id="3.30.1360.120">
    <property type="entry name" value="Probable tRNA modification gtpase trme, domain 1"/>
    <property type="match status" value="1"/>
</dbReference>
<dbReference type="NCBIfam" id="TIGR00231">
    <property type="entry name" value="small_GTP"/>
    <property type="match status" value="1"/>
</dbReference>
<dbReference type="HAMAP" id="MF_00379">
    <property type="entry name" value="GTPase_MnmE"/>
    <property type="match status" value="1"/>
</dbReference>
<dbReference type="CDD" id="cd04164">
    <property type="entry name" value="trmE"/>
    <property type="match status" value="1"/>
</dbReference>
<keyword evidence="2 6" id="KW-0819">tRNA processing</keyword>
<dbReference type="SUPFAM" id="SSF116878">
    <property type="entry name" value="TrmE connector domain"/>
    <property type="match status" value="1"/>
</dbReference>
<dbReference type="GO" id="GO:0005525">
    <property type="term" value="F:GTP binding"/>
    <property type="evidence" value="ECO:0007669"/>
    <property type="project" value="UniProtKB-UniRule"/>
</dbReference>
<dbReference type="NCBIfam" id="TIGR00450">
    <property type="entry name" value="mnmE_trmE_thdF"/>
    <property type="match status" value="1"/>
</dbReference>
<dbReference type="InterPro" id="IPR027417">
    <property type="entry name" value="P-loop_NTPase"/>
</dbReference>
<feature type="binding site" evidence="6">
    <location>
        <begin position="240"/>
        <end position="246"/>
    </location>
    <ligand>
        <name>GTP</name>
        <dbReference type="ChEBI" id="CHEBI:37565"/>
    </ligand>
</feature>
<dbReference type="GO" id="GO:0003924">
    <property type="term" value="F:GTPase activity"/>
    <property type="evidence" value="ECO:0007669"/>
    <property type="project" value="UniProtKB-UniRule"/>
</dbReference>
<name>A0A2T7FZS0_9RHOB</name>
<dbReference type="InterPro" id="IPR027368">
    <property type="entry name" value="MnmE_dom2"/>
</dbReference>
<keyword evidence="3 6" id="KW-0547">Nucleotide-binding</keyword>
<evidence type="ECO:0000256" key="3">
    <source>
        <dbReference type="ARBA" id="ARBA00022741"/>
    </source>
</evidence>
<dbReference type="EC" id="3.6.-.-" evidence="6"/>
<dbReference type="CDD" id="cd14858">
    <property type="entry name" value="TrmE_N"/>
    <property type="match status" value="1"/>
</dbReference>
<feature type="binding site" evidence="6">
    <location>
        <position position="240"/>
    </location>
    <ligand>
        <name>K(+)</name>
        <dbReference type="ChEBI" id="CHEBI:29103"/>
    </ligand>
</feature>
<dbReference type="GO" id="GO:0005737">
    <property type="term" value="C:cytoplasm"/>
    <property type="evidence" value="ECO:0007669"/>
    <property type="project" value="UniProtKB-SubCell"/>
</dbReference>
<accession>A0A2T7FZS0</accession>
<comment type="caution">
    <text evidence="9">The sequence shown here is derived from an EMBL/GenBank/DDBJ whole genome shotgun (WGS) entry which is preliminary data.</text>
</comment>
<sequence length="426" mass="46152">MDTIFALASAPGKAGVSIIRISGPDARSVVAKMGARLEPHDRKLVTLLDRDGVLIDQAFALSFSEGRSFTGEEVVELHTHGSPSIVAAVQDHLSELGLRLADPGEFTRRAMENGRLDLAQVEGLADLIDAETESQRRQAVRVFSGELGTLAEKWRKDLIRAVALLEATIDFADEEVPEDVYPEVNALITSVSAEVESEAKGVAVRERIRDGFEIALVGPPNSGKSTLLNRLAGREAAITSDIAGTTRDVIEVRMDVAGFPVTFLDTAGIRESDDQLEALGIEHGRRRASRADMRIHLVEPDEMPDQISDSDLNVISKSDLRPTKDRLSVSGIDGTGIDALLNRISNFLADQVADAGVATRLRHEKALVAARVHLSEVQAMLQSSADEVDILAEELHTAIRCLDSLIGRVDVENVLDEIFLSFCIGK</sequence>
<feature type="binding site" evidence="6">
    <location>
        <position position="426"/>
    </location>
    <ligand>
        <name>(6S)-5-formyl-5,6,7,8-tetrahydrofolate</name>
        <dbReference type="ChEBI" id="CHEBI:57457"/>
    </ligand>
</feature>
<comment type="subcellular location">
    <subcellularLocation>
        <location evidence="6">Cytoplasm</location>
    </subcellularLocation>
</comment>
<dbReference type="AlphaFoldDB" id="A0A2T7FZS0"/>
<keyword evidence="6" id="KW-0460">Magnesium</keyword>
<comment type="function">
    <text evidence="6">Exhibits a very high intrinsic GTPase hydrolysis rate. Involved in the addition of a carboxymethylaminomethyl (cmnm) group at the wobble position (U34) of certain tRNAs, forming tRNA-cmnm(5)s(2)U34.</text>
</comment>
<feature type="binding site" evidence="6">
    <location>
        <position position="20"/>
    </location>
    <ligand>
        <name>(6S)-5-formyl-5,6,7,8-tetrahydrofolate</name>
        <dbReference type="ChEBI" id="CHEBI:57457"/>
    </ligand>
</feature>
<comment type="similarity">
    <text evidence="1 6 7">Belongs to the TRAFAC class TrmE-Era-EngA-EngB-Septin-like GTPase superfamily. TrmE GTPase family.</text>
</comment>
<dbReference type="Gene3D" id="3.40.50.300">
    <property type="entry name" value="P-loop containing nucleotide triphosphate hydrolases"/>
    <property type="match status" value="1"/>
</dbReference>
<dbReference type="GO" id="GO:0046872">
    <property type="term" value="F:metal ion binding"/>
    <property type="evidence" value="ECO:0007669"/>
    <property type="project" value="UniProtKB-KW"/>
</dbReference>
<reference evidence="9 10" key="1">
    <citation type="submission" date="2018-04" db="EMBL/GenBank/DDBJ databases">
        <title>Pelagivirga bohaiensis gen. nov., sp. nov., a bacterium isolated from the Bohai Sea.</title>
        <authorList>
            <person name="Ji X."/>
        </authorList>
    </citation>
    <scope>NUCLEOTIDE SEQUENCE [LARGE SCALE GENOMIC DNA]</scope>
    <source>
        <strain evidence="9 10">BH-SD16</strain>
    </source>
</reference>
<evidence type="ECO:0000256" key="1">
    <source>
        <dbReference type="ARBA" id="ARBA00011043"/>
    </source>
</evidence>
<evidence type="ECO:0000313" key="9">
    <source>
        <dbReference type="EMBL" id="PVA07659.1"/>
    </source>
</evidence>
<feature type="binding site" evidence="6">
    <location>
        <position position="115"/>
    </location>
    <ligand>
        <name>(6S)-5-formyl-5,6,7,8-tetrahydrofolate</name>
        <dbReference type="ChEBI" id="CHEBI:57457"/>
    </ligand>
</feature>
<dbReference type="Pfam" id="PF12631">
    <property type="entry name" value="MnmE_helical"/>
    <property type="match status" value="1"/>
</dbReference>
<feature type="domain" description="TrmE-type G" evidence="8">
    <location>
        <begin position="211"/>
        <end position="349"/>
    </location>
</feature>
<keyword evidence="10" id="KW-1185">Reference proteome</keyword>
<feature type="binding site" evidence="6">
    <location>
        <position position="242"/>
    </location>
    <ligand>
        <name>K(+)</name>
        <dbReference type="ChEBI" id="CHEBI:29103"/>
    </ligand>
</feature>
<dbReference type="InterPro" id="IPR006073">
    <property type="entry name" value="GTP-bd"/>
</dbReference>
<keyword evidence="4 6" id="KW-0630">Potassium</keyword>
<gene>
    <name evidence="6" type="primary">mnmE</name>
    <name evidence="6" type="synonym">trmE</name>
    <name evidence="9" type="ORF">DC363_03235</name>
</gene>
<proteinExistence type="inferred from homology"/>
<dbReference type="InterPro" id="IPR025867">
    <property type="entry name" value="MnmE_helical"/>
</dbReference>
<dbReference type="GO" id="GO:0030488">
    <property type="term" value="P:tRNA methylation"/>
    <property type="evidence" value="ECO:0007669"/>
    <property type="project" value="TreeGrafter"/>
</dbReference>
<evidence type="ECO:0000313" key="10">
    <source>
        <dbReference type="Proteomes" id="UP000244817"/>
    </source>
</evidence>
<evidence type="ECO:0000259" key="8">
    <source>
        <dbReference type="PROSITE" id="PS51709"/>
    </source>
</evidence>
<feature type="binding site" evidence="6">
    <location>
        <position position="245"/>
    </location>
    <ligand>
        <name>K(+)</name>
        <dbReference type="ChEBI" id="CHEBI:29103"/>
    </ligand>
</feature>
<evidence type="ECO:0000256" key="4">
    <source>
        <dbReference type="ARBA" id="ARBA00022958"/>
    </source>
</evidence>
<dbReference type="Pfam" id="PF01926">
    <property type="entry name" value="MMR_HSR1"/>
    <property type="match status" value="1"/>
</dbReference>
<comment type="caution">
    <text evidence="6">Lacks conserved residue(s) required for the propagation of feature annotation.</text>
</comment>
<dbReference type="OrthoDB" id="9805918at2"/>
<keyword evidence="6" id="KW-0479">Metal-binding</keyword>
<feature type="binding site" evidence="6">
    <location>
        <position position="76"/>
    </location>
    <ligand>
        <name>(6S)-5-formyl-5,6,7,8-tetrahydrofolate</name>
        <dbReference type="ChEBI" id="CHEBI:57457"/>
    </ligand>
</feature>
<dbReference type="InterPro" id="IPR031168">
    <property type="entry name" value="G_TrmE"/>
</dbReference>
<organism evidence="9 10">
    <name type="scientific">Thalassorhabdomicrobium marinisediminis</name>
    <dbReference type="NCBI Taxonomy" id="2170577"/>
    <lineage>
        <taxon>Bacteria</taxon>
        <taxon>Pseudomonadati</taxon>
        <taxon>Pseudomonadota</taxon>
        <taxon>Alphaproteobacteria</taxon>
        <taxon>Rhodobacterales</taxon>
        <taxon>Paracoccaceae</taxon>
        <taxon>Thalassorhabdomicrobium</taxon>
    </lineage>
</organism>